<evidence type="ECO:0000313" key="2">
    <source>
        <dbReference type="EMBL" id="KAJ1152765.1"/>
    </source>
</evidence>
<sequence length="112" mass="11796">MFKAPERHQPGDHSRSGTCGAIHSASGPVMADALFASTRSLGRQLTQRRRLGPAGSAGMQCGLTPVLAQQDASHPWGRLIVARLCSPSGFLNDDEDLILQDPIASFIDSAAA</sequence>
<comment type="caution">
    <text evidence="2">The sequence shown here is derived from an EMBL/GenBank/DDBJ whole genome shotgun (WGS) entry which is preliminary data.</text>
</comment>
<accession>A0AAV7RPI2</accession>
<dbReference type="Proteomes" id="UP001066276">
    <property type="component" value="Chromosome 5"/>
</dbReference>
<reference evidence="2" key="1">
    <citation type="journal article" date="2022" name="bioRxiv">
        <title>Sequencing and chromosome-scale assembly of the giantPleurodeles waltlgenome.</title>
        <authorList>
            <person name="Brown T."/>
            <person name="Elewa A."/>
            <person name="Iarovenko S."/>
            <person name="Subramanian E."/>
            <person name="Araus A.J."/>
            <person name="Petzold A."/>
            <person name="Susuki M."/>
            <person name="Suzuki K.-i.T."/>
            <person name="Hayashi T."/>
            <person name="Toyoda A."/>
            <person name="Oliveira C."/>
            <person name="Osipova E."/>
            <person name="Leigh N.D."/>
            <person name="Simon A."/>
            <person name="Yun M.H."/>
        </authorList>
    </citation>
    <scope>NUCLEOTIDE SEQUENCE</scope>
    <source>
        <strain evidence="2">20211129_DDA</strain>
        <tissue evidence="2">Liver</tissue>
    </source>
</reference>
<name>A0AAV7RPI2_PLEWA</name>
<feature type="compositionally biased region" description="Basic and acidic residues" evidence="1">
    <location>
        <begin position="1"/>
        <end position="15"/>
    </location>
</feature>
<evidence type="ECO:0000256" key="1">
    <source>
        <dbReference type="SAM" id="MobiDB-lite"/>
    </source>
</evidence>
<gene>
    <name evidence="2" type="ORF">NDU88_005540</name>
</gene>
<evidence type="ECO:0000313" key="3">
    <source>
        <dbReference type="Proteomes" id="UP001066276"/>
    </source>
</evidence>
<dbReference type="EMBL" id="JANPWB010000009">
    <property type="protein sequence ID" value="KAJ1152765.1"/>
    <property type="molecule type" value="Genomic_DNA"/>
</dbReference>
<protein>
    <submittedName>
        <fullName evidence="2">Uncharacterized protein</fullName>
    </submittedName>
</protein>
<feature type="region of interest" description="Disordered" evidence="1">
    <location>
        <begin position="1"/>
        <end position="24"/>
    </location>
</feature>
<dbReference type="AlphaFoldDB" id="A0AAV7RPI2"/>
<keyword evidence="3" id="KW-1185">Reference proteome</keyword>
<proteinExistence type="predicted"/>
<organism evidence="2 3">
    <name type="scientific">Pleurodeles waltl</name>
    <name type="common">Iberian ribbed newt</name>
    <dbReference type="NCBI Taxonomy" id="8319"/>
    <lineage>
        <taxon>Eukaryota</taxon>
        <taxon>Metazoa</taxon>
        <taxon>Chordata</taxon>
        <taxon>Craniata</taxon>
        <taxon>Vertebrata</taxon>
        <taxon>Euteleostomi</taxon>
        <taxon>Amphibia</taxon>
        <taxon>Batrachia</taxon>
        <taxon>Caudata</taxon>
        <taxon>Salamandroidea</taxon>
        <taxon>Salamandridae</taxon>
        <taxon>Pleurodelinae</taxon>
        <taxon>Pleurodeles</taxon>
    </lineage>
</organism>